<accession>A0AAD7N917</accession>
<dbReference type="AlphaFoldDB" id="A0AAD7N917"/>
<protein>
    <submittedName>
        <fullName evidence="1">Uncharacterized protein</fullName>
    </submittedName>
</protein>
<evidence type="ECO:0000313" key="2">
    <source>
        <dbReference type="Proteomes" id="UP001215280"/>
    </source>
</evidence>
<organism evidence="1 2">
    <name type="scientific">Mycena maculata</name>
    <dbReference type="NCBI Taxonomy" id="230809"/>
    <lineage>
        <taxon>Eukaryota</taxon>
        <taxon>Fungi</taxon>
        <taxon>Dikarya</taxon>
        <taxon>Basidiomycota</taxon>
        <taxon>Agaricomycotina</taxon>
        <taxon>Agaricomycetes</taxon>
        <taxon>Agaricomycetidae</taxon>
        <taxon>Agaricales</taxon>
        <taxon>Marasmiineae</taxon>
        <taxon>Mycenaceae</taxon>
        <taxon>Mycena</taxon>
    </lineage>
</organism>
<gene>
    <name evidence="1" type="ORF">DFH07DRAFT_960780</name>
</gene>
<dbReference type="Proteomes" id="UP001215280">
    <property type="component" value="Unassembled WGS sequence"/>
</dbReference>
<keyword evidence="2" id="KW-1185">Reference proteome</keyword>
<evidence type="ECO:0000313" key="1">
    <source>
        <dbReference type="EMBL" id="KAJ7751945.1"/>
    </source>
</evidence>
<dbReference type="EMBL" id="JARJLG010000076">
    <property type="protein sequence ID" value="KAJ7751945.1"/>
    <property type="molecule type" value="Genomic_DNA"/>
</dbReference>
<reference evidence="1" key="1">
    <citation type="submission" date="2023-03" db="EMBL/GenBank/DDBJ databases">
        <title>Massive genome expansion in bonnet fungi (Mycena s.s.) driven by repeated elements and novel gene families across ecological guilds.</title>
        <authorList>
            <consortium name="Lawrence Berkeley National Laboratory"/>
            <person name="Harder C.B."/>
            <person name="Miyauchi S."/>
            <person name="Viragh M."/>
            <person name="Kuo A."/>
            <person name="Thoen E."/>
            <person name="Andreopoulos B."/>
            <person name="Lu D."/>
            <person name="Skrede I."/>
            <person name="Drula E."/>
            <person name="Henrissat B."/>
            <person name="Morin E."/>
            <person name="Kohler A."/>
            <person name="Barry K."/>
            <person name="LaButti K."/>
            <person name="Morin E."/>
            <person name="Salamov A."/>
            <person name="Lipzen A."/>
            <person name="Mereny Z."/>
            <person name="Hegedus B."/>
            <person name="Baldrian P."/>
            <person name="Stursova M."/>
            <person name="Weitz H."/>
            <person name="Taylor A."/>
            <person name="Grigoriev I.V."/>
            <person name="Nagy L.G."/>
            <person name="Martin F."/>
            <person name="Kauserud H."/>
        </authorList>
    </citation>
    <scope>NUCLEOTIDE SEQUENCE</scope>
    <source>
        <strain evidence="1">CBHHK188m</strain>
    </source>
</reference>
<name>A0AAD7N917_9AGAR</name>
<proteinExistence type="predicted"/>
<sequence>MGDPGFPDVDEAEVAIYIALRERQVYAHQDGIVALWKPDRTKPGIFGAVDHALPEGVLNGISLGRIFKKRGTYKEEHSRLHDLTPLSRVPEVIRRYEDNSDQEEEPGND</sequence>
<comment type="caution">
    <text evidence="1">The sequence shown here is derived from an EMBL/GenBank/DDBJ whole genome shotgun (WGS) entry which is preliminary data.</text>
</comment>